<keyword evidence="2" id="KW-0539">Nucleus</keyword>
<dbReference type="PANTHER" id="PTHR31747:SF3">
    <property type="entry name" value="PROTEIN LSD1"/>
    <property type="match status" value="1"/>
</dbReference>
<dbReference type="NCBIfam" id="TIGR01053">
    <property type="entry name" value="LSD1"/>
    <property type="match status" value="1"/>
</dbReference>
<dbReference type="OrthoDB" id="5594417at2759"/>
<reference evidence="4" key="1">
    <citation type="journal article" date="2022" name="Proc. Natl. Acad. Sci. U.S.A.">
        <title>Life cycle and functional genomics of the unicellular red alga Galdieria for elucidating algal and plant evolution and industrial use.</title>
        <authorList>
            <person name="Hirooka S."/>
            <person name="Itabashi T."/>
            <person name="Ichinose T.M."/>
            <person name="Onuma R."/>
            <person name="Fujiwara T."/>
            <person name="Yamashita S."/>
            <person name="Jong L.W."/>
            <person name="Tomita R."/>
            <person name="Iwane A.H."/>
            <person name="Miyagishima S.Y."/>
        </authorList>
    </citation>
    <scope>NUCLEOTIDE SEQUENCE</scope>
    <source>
        <strain evidence="4">NBRC 102759</strain>
    </source>
</reference>
<feature type="domain" description="Zinc finger LSD1-type" evidence="3">
    <location>
        <begin position="26"/>
        <end position="50"/>
    </location>
</feature>
<dbReference type="Proteomes" id="UP001061958">
    <property type="component" value="Unassembled WGS sequence"/>
</dbReference>
<feature type="domain" description="Zinc finger LSD1-type" evidence="3">
    <location>
        <begin position="67"/>
        <end position="91"/>
    </location>
</feature>
<comment type="subcellular location">
    <subcellularLocation>
        <location evidence="1">Nucleus</location>
    </subcellularLocation>
</comment>
<dbReference type="PANTHER" id="PTHR31747">
    <property type="entry name" value="PROTEIN LSD1"/>
    <property type="match status" value="1"/>
</dbReference>
<evidence type="ECO:0000259" key="3">
    <source>
        <dbReference type="Pfam" id="PF06943"/>
    </source>
</evidence>
<dbReference type="AlphaFoldDB" id="A0A9C7Q3R9"/>
<evidence type="ECO:0000256" key="1">
    <source>
        <dbReference type="ARBA" id="ARBA00004123"/>
    </source>
</evidence>
<dbReference type="GO" id="GO:0005634">
    <property type="term" value="C:nucleus"/>
    <property type="evidence" value="ECO:0007669"/>
    <property type="project" value="UniProtKB-SubCell"/>
</dbReference>
<dbReference type="InterPro" id="IPR040319">
    <property type="entry name" value="LSD1-like"/>
</dbReference>
<evidence type="ECO:0000313" key="4">
    <source>
        <dbReference type="EMBL" id="GJQ15681.1"/>
    </source>
</evidence>
<dbReference type="InterPro" id="IPR005735">
    <property type="entry name" value="Znf_LSD1"/>
</dbReference>
<sequence>MEELRTYPPYYPTSIEYDIYQGHALCSNCGQLLSFPIGSALVQCPLCKAVLSLRPIYTVAIGGQTRCSGCHQNMLFPLGAAAVQCTNCSSITHCPSLKHFICRGCGLYLAYCASSDVTSVLCTVCNTLRDIISIEMECFSLQFGHKRVLILSQQESVSAEWTSPSEGSN</sequence>
<accession>A0A9C7Q3R9</accession>
<evidence type="ECO:0000313" key="5">
    <source>
        <dbReference type="Proteomes" id="UP001061958"/>
    </source>
</evidence>
<dbReference type="Pfam" id="PF06943">
    <property type="entry name" value="zf-LSD1"/>
    <property type="match status" value="2"/>
</dbReference>
<dbReference type="EMBL" id="BQMJ01000073">
    <property type="protein sequence ID" value="GJQ15681.1"/>
    <property type="molecule type" value="Genomic_DNA"/>
</dbReference>
<comment type="caution">
    <text evidence="4">The sequence shown here is derived from an EMBL/GenBank/DDBJ whole genome shotgun (WGS) entry which is preliminary data.</text>
</comment>
<proteinExistence type="predicted"/>
<evidence type="ECO:0000256" key="2">
    <source>
        <dbReference type="ARBA" id="ARBA00023242"/>
    </source>
</evidence>
<protein>
    <recommendedName>
        <fullName evidence="3">Zinc finger LSD1-type domain-containing protein</fullName>
    </recommendedName>
</protein>
<keyword evidence="5" id="KW-1185">Reference proteome</keyword>
<name>A0A9C7Q3R9_9RHOD</name>
<organism evidence="4 5">
    <name type="scientific">Galdieria partita</name>
    <dbReference type="NCBI Taxonomy" id="83374"/>
    <lineage>
        <taxon>Eukaryota</taxon>
        <taxon>Rhodophyta</taxon>
        <taxon>Bangiophyceae</taxon>
        <taxon>Galdieriales</taxon>
        <taxon>Galdieriaceae</taxon>
        <taxon>Galdieria</taxon>
    </lineage>
</organism>
<reference evidence="4" key="2">
    <citation type="submission" date="2022-01" db="EMBL/GenBank/DDBJ databases">
        <authorList>
            <person name="Hirooka S."/>
            <person name="Miyagishima S.Y."/>
        </authorList>
    </citation>
    <scope>NUCLEOTIDE SEQUENCE</scope>
    <source>
        <strain evidence="4">NBRC 102759</strain>
    </source>
</reference>
<gene>
    <name evidence="4" type="ORF">GpartN1_g7472.t1</name>
</gene>